<name>A0AAV0TJH4_9STRA</name>
<evidence type="ECO:0008006" key="6">
    <source>
        <dbReference type="Google" id="ProtNLM"/>
    </source>
</evidence>
<dbReference type="Proteomes" id="UP001162029">
    <property type="component" value="Unassembled WGS sequence"/>
</dbReference>
<dbReference type="EMBL" id="CANTFM010000485">
    <property type="protein sequence ID" value="CAI5723016.1"/>
    <property type="molecule type" value="Genomic_DNA"/>
</dbReference>
<reference evidence="4" key="1">
    <citation type="submission" date="2022-12" db="EMBL/GenBank/DDBJ databases">
        <authorList>
            <person name="Webb A."/>
        </authorList>
    </citation>
    <scope>NUCLEOTIDE SEQUENCE</scope>
    <source>
        <strain evidence="4">Pd1</strain>
    </source>
</reference>
<dbReference type="AlphaFoldDB" id="A0AAV0TJH4"/>
<evidence type="ECO:0000256" key="3">
    <source>
        <dbReference type="SAM" id="SignalP"/>
    </source>
</evidence>
<protein>
    <recommendedName>
        <fullName evidence="6">Gram-positive cocci surface proteins LPxTG domain-containing protein</fullName>
    </recommendedName>
</protein>
<accession>A0AAV0TJH4</accession>
<organism evidence="4 5">
    <name type="scientific">Peronospora destructor</name>
    <dbReference type="NCBI Taxonomy" id="86335"/>
    <lineage>
        <taxon>Eukaryota</taxon>
        <taxon>Sar</taxon>
        <taxon>Stramenopiles</taxon>
        <taxon>Oomycota</taxon>
        <taxon>Peronosporomycetes</taxon>
        <taxon>Peronosporales</taxon>
        <taxon>Peronosporaceae</taxon>
        <taxon>Peronospora</taxon>
    </lineage>
</organism>
<evidence type="ECO:0000313" key="5">
    <source>
        <dbReference type="Proteomes" id="UP001162029"/>
    </source>
</evidence>
<comment type="caution">
    <text evidence="4">The sequence shown here is derived from an EMBL/GenBank/DDBJ whole genome shotgun (WGS) entry which is preliminary data.</text>
</comment>
<keyword evidence="3" id="KW-0732">Signal</keyword>
<keyword evidence="2" id="KW-0812">Transmembrane</keyword>
<feature type="signal peptide" evidence="3">
    <location>
        <begin position="1"/>
        <end position="21"/>
    </location>
</feature>
<feature type="transmembrane region" description="Helical" evidence="2">
    <location>
        <begin position="111"/>
        <end position="131"/>
    </location>
</feature>
<evidence type="ECO:0000256" key="1">
    <source>
        <dbReference type="SAM" id="MobiDB-lite"/>
    </source>
</evidence>
<evidence type="ECO:0000256" key="2">
    <source>
        <dbReference type="SAM" id="Phobius"/>
    </source>
</evidence>
<sequence length="137" mass="14449">MTGCRLYLTALLLLLATIICSVSVGSMWRPKRNPADAIRDQVQQNGADLHPALLPRPSEFDGHASNTGSVDDTNASIHAATDPRTDLGHEAADSNHEAAEPAHKAPTSMTFLGPAAAGVLAIVLIGCVIVFKNRKSK</sequence>
<feature type="compositionally biased region" description="Basic and acidic residues" evidence="1">
    <location>
        <begin position="81"/>
        <end position="103"/>
    </location>
</feature>
<keyword evidence="2" id="KW-1133">Transmembrane helix</keyword>
<keyword evidence="5" id="KW-1185">Reference proteome</keyword>
<evidence type="ECO:0000313" key="4">
    <source>
        <dbReference type="EMBL" id="CAI5723016.1"/>
    </source>
</evidence>
<feature type="compositionally biased region" description="Polar residues" evidence="1">
    <location>
        <begin position="64"/>
        <end position="76"/>
    </location>
</feature>
<gene>
    <name evidence="4" type="ORF">PDE001_LOCUS2809</name>
</gene>
<feature type="region of interest" description="Disordered" evidence="1">
    <location>
        <begin position="54"/>
        <end position="105"/>
    </location>
</feature>
<proteinExistence type="predicted"/>
<keyword evidence="2" id="KW-0472">Membrane</keyword>
<feature type="chain" id="PRO_5043886109" description="Gram-positive cocci surface proteins LPxTG domain-containing protein" evidence="3">
    <location>
        <begin position="22"/>
        <end position="137"/>
    </location>
</feature>